<dbReference type="EMBL" id="JBBCAQ010000018">
    <property type="protein sequence ID" value="KAK7595425.1"/>
    <property type="molecule type" value="Genomic_DNA"/>
</dbReference>
<feature type="compositionally biased region" description="Low complexity" evidence="1">
    <location>
        <begin position="910"/>
        <end position="919"/>
    </location>
</feature>
<comment type="caution">
    <text evidence="2">The sequence shown here is derived from an EMBL/GenBank/DDBJ whole genome shotgun (WGS) entry which is preliminary data.</text>
</comment>
<feature type="region of interest" description="Disordered" evidence="1">
    <location>
        <begin position="578"/>
        <end position="606"/>
    </location>
</feature>
<gene>
    <name evidence="2" type="ORF">V9T40_013250</name>
</gene>
<accession>A0AAN9Y705</accession>
<feature type="region of interest" description="Disordered" evidence="1">
    <location>
        <begin position="889"/>
        <end position="919"/>
    </location>
</feature>
<feature type="region of interest" description="Disordered" evidence="1">
    <location>
        <begin position="244"/>
        <end position="273"/>
    </location>
</feature>
<evidence type="ECO:0000313" key="3">
    <source>
        <dbReference type="Proteomes" id="UP001367676"/>
    </source>
</evidence>
<feature type="region of interest" description="Disordered" evidence="1">
    <location>
        <begin position="156"/>
        <end position="227"/>
    </location>
</feature>
<feature type="compositionally biased region" description="Low complexity" evidence="1">
    <location>
        <begin position="467"/>
        <end position="482"/>
    </location>
</feature>
<name>A0AAN9Y705_9HEMI</name>
<evidence type="ECO:0000256" key="1">
    <source>
        <dbReference type="SAM" id="MobiDB-lite"/>
    </source>
</evidence>
<feature type="compositionally biased region" description="Low complexity" evidence="1">
    <location>
        <begin position="578"/>
        <end position="604"/>
    </location>
</feature>
<feature type="compositionally biased region" description="Polar residues" evidence="1">
    <location>
        <begin position="676"/>
        <end position="696"/>
    </location>
</feature>
<feature type="compositionally biased region" description="Polar residues" evidence="1">
    <location>
        <begin position="346"/>
        <end position="357"/>
    </location>
</feature>
<feature type="compositionally biased region" description="Polar residues" evidence="1">
    <location>
        <begin position="305"/>
        <end position="329"/>
    </location>
</feature>
<feature type="compositionally biased region" description="Polar residues" evidence="1">
    <location>
        <begin position="497"/>
        <end position="510"/>
    </location>
</feature>
<dbReference type="Proteomes" id="UP001367676">
    <property type="component" value="Unassembled WGS sequence"/>
</dbReference>
<feature type="region of interest" description="Disordered" evidence="1">
    <location>
        <begin position="450"/>
        <end position="510"/>
    </location>
</feature>
<organism evidence="2 3">
    <name type="scientific">Parthenolecanium corni</name>
    <dbReference type="NCBI Taxonomy" id="536013"/>
    <lineage>
        <taxon>Eukaryota</taxon>
        <taxon>Metazoa</taxon>
        <taxon>Ecdysozoa</taxon>
        <taxon>Arthropoda</taxon>
        <taxon>Hexapoda</taxon>
        <taxon>Insecta</taxon>
        <taxon>Pterygota</taxon>
        <taxon>Neoptera</taxon>
        <taxon>Paraneoptera</taxon>
        <taxon>Hemiptera</taxon>
        <taxon>Sternorrhyncha</taxon>
        <taxon>Coccoidea</taxon>
        <taxon>Coccidae</taxon>
        <taxon>Parthenolecanium</taxon>
    </lineage>
</organism>
<feature type="region of interest" description="Disordered" evidence="1">
    <location>
        <begin position="298"/>
        <end position="362"/>
    </location>
</feature>
<protein>
    <submittedName>
        <fullName evidence="2">Uncharacterized protein</fullName>
    </submittedName>
</protein>
<proteinExistence type="predicted"/>
<feature type="compositionally biased region" description="Low complexity" evidence="1">
    <location>
        <begin position="180"/>
        <end position="192"/>
    </location>
</feature>
<feature type="compositionally biased region" description="Low complexity" evidence="1">
    <location>
        <begin position="790"/>
        <end position="803"/>
    </location>
</feature>
<feature type="region of interest" description="Disordered" evidence="1">
    <location>
        <begin position="780"/>
        <end position="823"/>
    </location>
</feature>
<sequence length="919" mass="98012">MRSPPPLSIPPWPLDLLIFPKFPLTDDDDDVTLLLARICCPGNHEKGTGGLEIRYNLQRFAAANLCKQLPEHKFVAAANVQHLTYFCVALCYSEIEHSDQVYSLCQLVDECQEVKGQKSGASKSLAQQLDNDALNGDAADGYLIEKSPQRLIEKLSIATPHPRPPATRGTDDSSAFPRLAQPSTAAAAAPTANGSSNFFRSCPKPASSAVAPSTLQQQEQQQQLRSSSPIRLSDFFCESVVSASASSSPSTSSSSTASSIASTTSSASSSPSYPLSVDASWLINAPYDPSTLPSRIVYQLPYPSGNRSPQEQQCPQQVDGSPSSTSTSHELAEADDAQIENRSEDSFQVTVASSHAGDSSAEKTFYAPRSLSTIADTPKPSTIHVFVPFTEEMDKGYLGFTNDENKMMMIKGDPDDLTHLAPTAGDVCVPLDETPVDYVLPNMLDEIMMSDPNLLSSGPNTRRSPQHHSASTSSSSPDSFFSCKDELEPSSRPHSPILTQNENCSLSSFGQDDDSPIHVNSVDHFLDFNIMNATDEMDDLSGKSSLLPLTLESEPLFPLVTSHDFMWGSSSSDDSCAWSSVSNSPVSNSSPPSSSSSPTSLSPLLDRDSSSLAKLLTADTNCNNDGGGEGGDKRDDIAFTENRFGAKRNANGQISRRCQNVNGTVGTEENIKGRQRSSTVATNPSRWTNRNPQTNLYSKSRSDANYYGDLRKYRLNPNGSLQNAIGNSTKVSVSRLDERAKPQGGNNKNNVVVVGCKRGFSENWSRGCGVGGGDMNRGVANGNACKRSKQTSSSRSQPKINDSGGVGNDGGGDGRRVRGLDSCPSKATTIADEVAGRTVTNSVLMNLLVSGCDMSAGYVCMTSSVRKRLNCVSGNGVVASKRSSLKRCSSNSNSLAASSNLRTSNPFLTSSSSSSSSSS</sequence>
<reference evidence="2 3" key="1">
    <citation type="submission" date="2024-03" db="EMBL/GenBank/DDBJ databases">
        <title>Adaptation during the transition from Ophiocordyceps entomopathogen to insect associate is accompanied by gene loss and intensified selection.</title>
        <authorList>
            <person name="Ward C.M."/>
            <person name="Onetto C.A."/>
            <person name="Borneman A.R."/>
        </authorList>
    </citation>
    <scope>NUCLEOTIDE SEQUENCE [LARGE SCALE GENOMIC DNA]</scope>
    <source>
        <strain evidence="2">AWRI1</strain>
        <tissue evidence="2">Single Adult Female</tissue>
    </source>
</reference>
<feature type="region of interest" description="Disordered" evidence="1">
    <location>
        <begin position="668"/>
        <end position="696"/>
    </location>
</feature>
<feature type="compositionally biased region" description="Low complexity" evidence="1">
    <location>
        <begin position="889"/>
        <end position="901"/>
    </location>
</feature>
<evidence type="ECO:0000313" key="2">
    <source>
        <dbReference type="EMBL" id="KAK7595425.1"/>
    </source>
</evidence>
<feature type="compositionally biased region" description="Polar residues" evidence="1">
    <location>
        <begin position="453"/>
        <end position="463"/>
    </location>
</feature>
<keyword evidence="3" id="KW-1185">Reference proteome</keyword>
<dbReference type="AlphaFoldDB" id="A0AAN9Y705"/>